<protein>
    <submittedName>
        <fullName evidence="10">ABC transporter permease</fullName>
    </submittedName>
</protein>
<accession>A0A7S7SK65</accession>
<organism evidence="10 11">
    <name type="scientific">Paludibaculum fermentans</name>
    <dbReference type="NCBI Taxonomy" id="1473598"/>
    <lineage>
        <taxon>Bacteria</taxon>
        <taxon>Pseudomonadati</taxon>
        <taxon>Acidobacteriota</taxon>
        <taxon>Terriglobia</taxon>
        <taxon>Bryobacterales</taxon>
        <taxon>Bryobacteraceae</taxon>
        <taxon>Paludibaculum</taxon>
    </lineage>
</organism>
<comment type="subcellular location">
    <subcellularLocation>
        <location evidence="1">Cell membrane</location>
        <topology evidence="1">Multi-pass membrane protein</topology>
    </subcellularLocation>
</comment>
<feature type="domain" description="ABC3 transporter permease C-terminal" evidence="8">
    <location>
        <begin position="757"/>
        <end position="863"/>
    </location>
</feature>
<evidence type="ECO:0000256" key="5">
    <source>
        <dbReference type="ARBA" id="ARBA00023136"/>
    </source>
</evidence>
<keyword evidence="4 7" id="KW-1133">Transmembrane helix</keyword>
<keyword evidence="3 7" id="KW-0812">Transmembrane</keyword>
<name>A0A7S7SK65_PALFE</name>
<evidence type="ECO:0000313" key="10">
    <source>
        <dbReference type="EMBL" id="QOY87443.1"/>
    </source>
</evidence>
<evidence type="ECO:0000256" key="3">
    <source>
        <dbReference type="ARBA" id="ARBA00022692"/>
    </source>
</evidence>
<dbReference type="AlphaFoldDB" id="A0A7S7SK65"/>
<gene>
    <name evidence="10" type="ORF">IRI77_32570</name>
</gene>
<feature type="transmembrane region" description="Helical" evidence="7">
    <location>
        <begin position="806"/>
        <end position="827"/>
    </location>
</feature>
<keyword evidence="5 7" id="KW-0472">Membrane</keyword>
<evidence type="ECO:0000313" key="11">
    <source>
        <dbReference type="Proteomes" id="UP000593892"/>
    </source>
</evidence>
<feature type="transmembrane region" description="Helical" evidence="7">
    <location>
        <begin position="456"/>
        <end position="477"/>
    </location>
</feature>
<dbReference type="KEGG" id="pfer:IRI77_32570"/>
<evidence type="ECO:0000259" key="9">
    <source>
        <dbReference type="Pfam" id="PF12704"/>
    </source>
</evidence>
<dbReference type="EMBL" id="CP063849">
    <property type="protein sequence ID" value="QOY87443.1"/>
    <property type="molecule type" value="Genomic_DNA"/>
</dbReference>
<dbReference type="Proteomes" id="UP000593892">
    <property type="component" value="Chromosome"/>
</dbReference>
<evidence type="ECO:0000256" key="6">
    <source>
        <dbReference type="ARBA" id="ARBA00038076"/>
    </source>
</evidence>
<feature type="transmembrane region" description="Helical" evidence="7">
    <location>
        <begin position="750"/>
        <end position="774"/>
    </location>
</feature>
<keyword evidence="2" id="KW-1003">Cell membrane</keyword>
<comment type="similarity">
    <text evidence="6">Belongs to the ABC-4 integral membrane protein family.</text>
</comment>
<feature type="domain" description="MacB-like periplasmic core" evidence="9">
    <location>
        <begin position="85"/>
        <end position="309"/>
    </location>
</feature>
<feature type="transmembrane region" description="Helical" evidence="7">
    <location>
        <begin position="502"/>
        <end position="523"/>
    </location>
</feature>
<feature type="domain" description="ABC3 transporter permease C-terminal" evidence="8">
    <location>
        <begin position="364"/>
        <end position="481"/>
    </location>
</feature>
<dbReference type="GO" id="GO:0022857">
    <property type="term" value="F:transmembrane transporter activity"/>
    <property type="evidence" value="ECO:0007669"/>
    <property type="project" value="TreeGrafter"/>
</dbReference>
<evidence type="ECO:0000256" key="4">
    <source>
        <dbReference type="ARBA" id="ARBA00022989"/>
    </source>
</evidence>
<dbReference type="InterPro" id="IPR050250">
    <property type="entry name" value="Macrolide_Exporter_MacB"/>
</dbReference>
<proteinExistence type="inferred from homology"/>
<evidence type="ECO:0000256" key="7">
    <source>
        <dbReference type="SAM" id="Phobius"/>
    </source>
</evidence>
<dbReference type="InterPro" id="IPR025857">
    <property type="entry name" value="MacB_PCD"/>
</dbReference>
<evidence type="ECO:0000256" key="2">
    <source>
        <dbReference type="ARBA" id="ARBA00022475"/>
    </source>
</evidence>
<evidence type="ECO:0000256" key="1">
    <source>
        <dbReference type="ARBA" id="ARBA00004651"/>
    </source>
</evidence>
<dbReference type="Pfam" id="PF02687">
    <property type="entry name" value="FtsX"/>
    <property type="match status" value="2"/>
</dbReference>
<dbReference type="NCBIfam" id="TIGR03434">
    <property type="entry name" value="ADOP"/>
    <property type="match status" value="1"/>
</dbReference>
<sequence>MSLWSRISNVFRTERLHRDIDEELQSHIAEALREGRDPEEARRAFGSVLSHRESSRDVRLLPWLDSLCADAVFGWRQLLKRKVTSAAAILSLALAIGSCSAAFRLMDALLWRPLPVAAPERLYAISRELAGREGKDSTSDRCAYPMFRQMRRAVKDQADLIAVSTSGRIDITYGSDEETEKAYQQYVSGWIFQSFGIRAAVGRLLTENDDLTPRAHPYAVLSFEYWTRRFGADPAVVGRTFRAGNEFYQIVGVAEGPFTGTEPGIVTDIFVPTMMMKNNAIVRSDYEWFRTFVHLKPGVPLALVQEKLRPPFRAFLEERAAASAGVPEQEKNAYLNQALVLNSAAAGVSGLQQGYGKALLVLGVLVLLVLLISCANVANLMTAQAMARHREMALRVAIGAGRGRLVQLVVMECLWLALFAAVFGACFASWAAPVVAGMISTPDNPVRLILPADWRVVGFGAALALTCTLLFGLYPAFRASAVKPAFALRGGSAQLRPRMMQMLIASQVAFCVLVLFGAGLFLVTSERLTHQQTGFSQERLLTVETVTSQPQPYMVWNQVAAQLRTVPGVEAVALCEWPLMTGGVWDGLISVNKAPPSPVASYFLRVDPGWRKLMHIPLLAGRDFREDDFLSGAAVVNQAFARQYFGGRDPVGNSFDVVAVEGLRVPYRIVGLIGNTRYRDMREAMQPAAYFPFSGNYGRASFILRTSSQNPMTMATALRLAVQRARAGFRVSNLRTQTALVEQHLVRERLLSLLALFFGLVALVLAGVGLYGVLDYSVIQRRRELGIRIAIGAHSVDIAQCVIQDVFRAVAGGALLGLALGIISARFVEALLFEVKPTDLGALAPPAIIISAVALFAALPAIIRAVRIDPMAMLRSD</sequence>
<dbReference type="InterPro" id="IPR003838">
    <property type="entry name" value="ABC3_permease_C"/>
</dbReference>
<feature type="transmembrane region" description="Helical" evidence="7">
    <location>
        <begin position="847"/>
        <end position="866"/>
    </location>
</feature>
<reference evidence="10 11" key="1">
    <citation type="submission" date="2020-10" db="EMBL/GenBank/DDBJ databases">
        <title>Complete genome sequence of Paludibaculum fermentans P105T, a facultatively anaerobic acidobacterium capable of dissimilatory Fe(III) reduction.</title>
        <authorList>
            <person name="Dedysh S.N."/>
            <person name="Beletsky A.V."/>
            <person name="Kulichevskaya I.S."/>
            <person name="Mardanov A.V."/>
            <person name="Ravin N.V."/>
        </authorList>
    </citation>
    <scope>NUCLEOTIDE SEQUENCE [LARGE SCALE GENOMIC DNA]</scope>
    <source>
        <strain evidence="10 11">P105</strain>
    </source>
</reference>
<dbReference type="PANTHER" id="PTHR30572">
    <property type="entry name" value="MEMBRANE COMPONENT OF TRANSPORTER-RELATED"/>
    <property type="match status" value="1"/>
</dbReference>
<dbReference type="Pfam" id="PF12704">
    <property type="entry name" value="MacB_PCD"/>
    <property type="match status" value="2"/>
</dbReference>
<dbReference type="InterPro" id="IPR017800">
    <property type="entry name" value="ADOP"/>
</dbReference>
<feature type="domain" description="MacB-like periplasmic core" evidence="9">
    <location>
        <begin position="509"/>
        <end position="709"/>
    </location>
</feature>
<dbReference type="PANTHER" id="PTHR30572:SF4">
    <property type="entry name" value="ABC TRANSPORTER PERMEASE YTRF"/>
    <property type="match status" value="1"/>
</dbReference>
<dbReference type="RefSeq" id="WP_194449112.1">
    <property type="nucleotide sequence ID" value="NZ_CP063849.1"/>
</dbReference>
<feature type="transmembrane region" description="Helical" evidence="7">
    <location>
        <begin position="414"/>
        <end position="436"/>
    </location>
</feature>
<feature type="transmembrane region" description="Helical" evidence="7">
    <location>
        <begin position="358"/>
        <end position="382"/>
    </location>
</feature>
<feature type="transmembrane region" description="Helical" evidence="7">
    <location>
        <begin position="86"/>
        <end position="106"/>
    </location>
</feature>
<dbReference type="GO" id="GO:0005886">
    <property type="term" value="C:plasma membrane"/>
    <property type="evidence" value="ECO:0007669"/>
    <property type="project" value="UniProtKB-SubCell"/>
</dbReference>
<keyword evidence="11" id="KW-1185">Reference proteome</keyword>
<evidence type="ECO:0000259" key="8">
    <source>
        <dbReference type="Pfam" id="PF02687"/>
    </source>
</evidence>